<dbReference type="EMBL" id="CCYD01000610">
    <property type="protein sequence ID" value="CEG41956.1"/>
    <property type="molecule type" value="Genomic_DNA"/>
</dbReference>
<dbReference type="RefSeq" id="XP_036263201.1">
    <property type="nucleotide sequence ID" value="XM_036407504.1"/>
</dbReference>
<accession>A0A0P1AKN9</accession>
<dbReference type="GeneID" id="59052609"/>
<name>A0A0P1AKN9_PLAHL</name>
<organism evidence="1 2">
    <name type="scientific">Plasmopara halstedii</name>
    <name type="common">Downy mildew of sunflower</name>
    <dbReference type="NCBI Taxonomy" id="4781"/>
    <lineage>
        <taxon>Eukaryota</taxon>
        <taxon>Sar</taxon>
        <taxon>Stramenopiles</taxon>
        <taxon>Oomycota</taxon>
        <taxon>Peronosporomycetes</taxon>
        <taxon>Peronosporales</taxon>
        <taxon>Peronosporaceae</taxon>
        <taxon>Plasmopara</taxon>
    </lineage>
</organism>
<protein>
    <submittedName>
        <fullName evidence="1">Uncharacterized protein</fullName>
    </submittedName>
</protein>
<dbReference type="Proteomes" id="UP000054928">
    <property type="component" value="Unassembled WGS sequence"/>
</dbReference>
<evidence type="ECO:0000313" key="1">
    <source>
        <dbReference type="EMBL" id="CEG41956.1"/>
    </source>
</evidence>
<reference evidence="2" key="1">
    <citation type="submission" date="2014-09" db="EMBL/GenBank/DDBJ databases">
        <authorList>
            <person name="Sharma Rahul"/>
            <person name="Thines Marco"/>
        </authorList>
    </citation>
    <scope>NUCLEOTIDE SEQUENCE [LARGE SCALE GENOMIC DNA]</scope>
</reference>
<dbReference type="AlphaFoldDB" id="A0A0P1AKN9"/>
<sequence>MSLADVMNSLVEPAGSSRQTKTTYFLLLTMLYMLLCPELSAKYQPFHGALRLKYGNKMVLFLHVFFHDIVRHG</sequence>
<proteinExistence type="predicted"/>
<keyword evidence="2" id="KW-1185">Reference proteome</keyword>
<evidence type="ECO:0000313" key="2">
    <source>
        <dbReference type="Proteomes" id="UP000054928"/>
    </source>
</evidence>